<dbReference type="OrthoDB" id="285993at2"/>
<reference evidence="2" key="1">
    <citation type="submission" date="2017-04" db="EMBL/GenBank/DDBJ databases">
        <authorList>
            <person name="Varghese N."/>
            <person name="Submissions S."/>
        </authorList>
    </citation>
    <scope>NUCLEOTIDE SEQUENCE [LARGE SCALE GENOMIC DNA]</scope>
    <source>
        <strain evidence="2">DSM 16537</strain>
    </source>
</reference>
<evidence type="ECO:0000313" key="2">
    <source>
        <dbReference type="Proteomes" id="UP000192333"/>
    </source>
</evidence>
<dbReference type="STRING" id="758820.SAMN00777080_4218"/>
<protein>
    <submittedName>
        <fullName evidence="1">Four helix bundle protein</fullName>
    </submittedName>
</protein>
<dbReference type="AlphaFoldDB" id="A0A1W2H9P8"/>
<dbReference type="Pfam" id="PF05635">
    <property type="entry name" value="23S_rRNA_IVP"/>
    <property type="match status" value="1"/>
</dbReference>
<dbReference type="InterPro" id="IPR012657">
    <property type="entry name" value="23S_rRNA-intervening_sequence"/>
</dbReference>
<dbReference type="EMBL" id="LT838813">
    <property type="protein sequence ID" value="SMD45561.1"/>
    <property type="molecule type" value="Genomic_DNA"/>
</dbReference>
<dbReference type="InterPro" id="IPR036583">
    <property type="entry name" value="23S_rRNA_IVS_sf"/>
</dbReference>
<name>A0A1W2H9P8_9BACT</name>
<dbReference type="Gene3D" id="1.20.1440.60">
    <property type="entry name" value="23S rRNA-intervening sequence"/>
    <property type="match status" value="1"/>
</dbReference>
<dbReference type="NCBIfam" id="TIGR02436">
    <property type="entry name" value="four helix bundle protein"/>
    <property type="match status" value="1"/>
</dbReference>
<keyword evidence="2" id="KW-1185">Reference proteome</keyword>
<proteinExistence type="predicted"/>
<dbReference type="SUPFAM" id="SSF158446">
    <property type="entry name" value="IVS-encoded protein-like"/>
    <property type="match status" value="1"/>
</dbReference>
<accession>A0A1W2H9P8</accession>
<evidence type="ECO:0000313" key="1">
    <source>
        <dbReference type="EMBL" id="SMD45561.1"/>
    </source>
</evidence>
<sequence length="113" mass="12757">MNNDLKDRTKKFALAIIDVVEKLPNTIPGRAIGNQLVRSGTSVASNYRAASRGRSDKEFVAKLGVVIEEADESELWLELIHEKKWADVEIYIKEAKELTAIFVSIVLKMKNRN</sequence>
<dbReference type="Proteomes" id="UP000192333">
    <property type="component" value="Chromosome I"/>
</dbReference>
<dbReference type="PIRSF" id="PIRSF035652">
    <property type="entry name" value="CHP02436"/>
    <property type="match status" value="1"/>
</dbReference>
<gene>
    <name evidence="1" type="ORF">SAMN00777080_4218</name>
</gene>
<organism evidence="1 2">
    <name type="scientific">Aquiflexum balticum DSM 16537</name>
    <dbReference type="NCBI Taxonomy" id="758820"/>
    <lineage>
        <taxon>Bacteria</taxon>
        <taxon>Pseudomonadati</taxon>
        <taxon>Bacteroidota</taxon>
        <taxon>Cytophagia</taxon>
        <taxon>Cytophagales</taxon>
        <taxon>Cyclobacteriaceae</taxon>
        <taxon>Aquiflexum</taxon>
    </lineage>
</organism>
<dbReference type="RefSeq" id="WP_084122426.1">
    <property type="nucleotide sequence ID" value="NZ_LT838813.1"/>
</dbReference>